<accession>A0A345ZB65</accession>
<name>A0A345ZB65_9BACT</name>
<evidence type="ECO:0000313" key="2">
    <source>
        <dbReference type="EMBL" id="AXK60532.1"/>
    </source>
</evidence>
<dbReference type="InterPro" id="IPR036770">
    <property type="entry name" value="Ankyrin_rpt-contain_sf"/>
</dbReference>
<dbReference type="Pfam" id="PF12796">
    <property type="entry name" value="Ank_2"/>
    <property type="match status" value="1"/>
</dbReference>
<dbReference type="SUPFAM" id="SSF48403">
    <property type="entry name" value="Ankyrin repeat"/>
    <property type="match status" value="1"/>
</dbReference>
<feature type="repeat" description="ANK" evidence="1">
    <location>
        <begin position="70"/>
        <end position="102"/>
    </location>
</feature>
<dbReference type="PROSITE" id="PS50088">
    <property type="entry name" value="ANK_REPEAT"/>
    <property type="match status" value="1"/>
</dbReference>
<dbReference type="AlphaFoldDB" id="A0A345ZB65"/>
<keyword evidence="1" id="KW-0040">ANK repeat</keyword>
<dbReference type="EMBL" id="CP025544">
    <property type="protein sequence ID" value="AXK60532.1"/>
    <property type="molecule type" value="Genomic_DNA"/>
</dbReference>
<dbReference type="RefSeq" id="WP_115585547.1">
    <property type="nucleotide sequence ID" value="NZ_CP025544.1"/>
</dbReference>
<sequence>MKNNIKTTSIILSVLFMCSYNSKLLSSEKNTSEQKSDDNRLTPLHVATTENQVNAVLNNYPEYLNAPDRNGLTPIQYMIKNGNISAAIAIKERGANMNRQDQITYINMLKKECIYKTRK</sequence>
<evidence type="ECO:0000313" key="3">
    <source>
        <dbReference type="Proteomes" id="UP000254834"/>
    </source>
</evidence>
<dbReference type="Proteomes" id="UP000254834">
    <property type="component" value="Chromosome"/>
</dbReference>
<dbReference type="InterPro" id="IPR002110">
    <property type="entry name" value="Ankyrin_rpt"/>
</dbReference>
<reference evidence="2 3" key="1">
    <citation type="submission" date="2017-12" db="EMBL/GenBank/DDBJ databases">
        <title>Chromulinavorax destructans is a abundant pathogen of dominant heterotrophic picoflagllates.</title>
        <authorList>
            <person name="Deeg C.M."/>
            <person name="Zimmer M."/>
            <person name="Suttle C.A."/>
        </authorList>
    </citation>
    <scope>NUCLEOTIDE SEQUENCE [LARGE SCALE GENOMIC DNA]</scope>
    <source>
        <strain evidence="2 3">SeV1</strain>
    </source>
</reference>
<dbReference type="Gene3D" id="1.25.40.20">
    <property type="entry name" value="Ankyrin repeat-containing domain"/>
    <property type="match status" value="1"/>
</dbReference>
<protein>
    <submittedName>
        <fullName evidence="2">Uncharacterized protein</fullName>
    </submittedName>
</protein>
<dbReference type="KEGG" id="cdes:C0J27_02115"/>
<proteinExistence type="predicted"/>
<gene>
    <name evidence="2" type="ORF">C0J27_02115</name>
</gene>
<organism evidence="2 3">
    <name type="scientific">Candidatus Chromulinivorax destructor</name>
    <dbReference type="NCBI Taxonomy" id="2066483"/>
    <lineage>
        <taxon>Bacteria</taxon>
        <taxon>Candidatus Babelota</taxon>
        <taxon>Candidatus Babeliae</taxon>
        <taxon>Candidatus Babeliales</taxon>
        <taxon>Candidatus Chromulinivoraceae</taxon>
        <taxon>Candidatus Chromulinivorax</taxon>
    </lineage>
</organism>
<keyword evidence="3" id="KW-1185">Reference proteome</keyword>
<evidence type="ECO:0000256" key="1">
    <source>
        <dbReference type="PROSITE-ProRule" id="PRU00023"/>
    </source>
</evidence>